<dbReference type="AlphaFoldDB" id="A0ABD0LY88"/>
<gene>
    <name evidence="1" type="ORF">BaRGS_00004410</name>
</gene>
<accession>A0ABD0LY88</accession>
<comment type="caution">
    <text evidence="1">The sequence shown here is derived from an EMBL/GenBank/DDBJ whole genome shotgun (WGS) entry which is preliminary data.</text>
</comment>
<keyword evidence="2" id="KW-1185">Reference proteome</keyword>
<reference evidence="1 2" key="1">
    <citation type="journal article" date="2023" name="Sci. Data">
        <title>Genome assembly of the Korean intertidal mud-creeper Batillaria attramentaria.</title>
        <authorList>
            <person name="Patra A.K."/>
            <person name="Ho P.T."/>
            <person name="Jun S."/>
            <person name="Lee S.J."/>
            <person name="Kim Y."/>
            <person name="Won Y.J."/>
        </authorList>
    </citation>
    <scope>NUCLEOTIDE SEQUENCE [LARGE SCALE GENOMIC DNA]</scope>
    <source>
        <strain evidence="1">Wonlab-2016</strain>
    </source>
</reference>
<dbReference type="Proteomes" id="UP001519460">
    <property type="component" value="Unassembled WGS sequence"/>
</dbReference>
<sequence>MTKLHIDKNKAPWRCRLCSLSFGQCLVGGKKGLESEKKKKKKQIFLVFIISISHRIHNSPQTPNPRKTFMHMRTLPCSEPGTGRAASRDYVP</sequence>
<protein>
    <submittedName>
        <fullName evidence="1">Uncharacterized protein</fullName>
    </submittedName>
</protein>
<name>A0ABD0LY88_9CAEN</name>
<evidence type="ECO:0000313" key="2">
    <source>
        <dbReference type="Proteomes" id="UP001519460"/>
    </source>
</evidence>
<organism evidence="1 2">
    <name type="scientific">Batillaria attramentaria</name>
    <dbReference type="NCBI Taxonomy" id="370345"/>
    <lineage>
        <taxon>Eukaryota</taxon>
        <taxon>Metazoa</taxon>
        <taxon>Spiralia</taxon>
        <taxon>Lophotrochozoa</taxon>
        <taxon>Mollusca</taxon>
        <taxon>Gastropoda</taxon>
        <taxon>Caenogastropoda</taxon>
        <taxon>Sorbeoconcha</taxon>
        <taxon>Cerithioidea</taxon>
        <taxon>Batillariidae</taxon>
        <taxon>Batillaria</taxon>
    </lineage>
</organism>
<evidence type="ECO:0000313" key="1">
    <source>
        <dbReference type="EMBL" id="KAK7504106.1"/>
    </source>
</evidence>
<proteinExistence type="predicted"/>
<dbReference type="EMBL" id="JACVVK020000016">
    <property type="protein sequence ID" value="KAK7504106.1"/>
    <property type="molecule type" value="Genomic_DNA"/>
</dbReference>